<keyword evidence="6 7" id="KW-0676">Redox-active center</keyword>
<dbReference type="STRING" id="1045855.DSC_06745"/>
<dbReference type="InterPro" id="IPR018950">
    <property type="entry name" value="DiS-bond_isomerase_DsbC/G_N"/>
</dbReference>
<feature type="domain" description="Disulphide bond isomerase DsbC/G N-terminal" evidence="9">
    <location>
        <begin position="21"/>
        <end position="86"/>
    </location>
</feature>
<evidence type="ECO:0000256" key="2">
    <source>
        <dbReference type="ARBA" id="ARBA00009813"/>
    </source>
</evidence>
<dbReference type="SUPFAM" id="SSF52833">
    <property type="entry name" value="Thioredoxin-like"/>
    <property type="match status" value="1"/>
</dbReference>
<evidence type="ECO:0000256" key="5">
    <source>
        <dbReference type="ARBA" id="ARBA00023157"/>
    </source>
</evidence>
<dbReference type="HOGENOM" id="CLU_080090_0_0_6"/>
<organism evidence="11 12">
    <name type="scientific">Pseudoxanthomonas spadix (strain BD-a59)</name>
    <dbReference type="NCBI Taxonomy" id="1045855"/>
    <lineage>
        <taxon>Bacteria</taxon>
        <taxon>Pseudomonadati</taxon>
        <taxon>Pseudomonadota</taxon>
        <taxon>Gammaproteobacteria</taxon>
        <taxon>Lysobacterales</taxon>
        <taxon>Lysobacteraceae</taxon>
        <taxon>Pseudoxanthomonas</taxon>
    </lineage>
</organism>
<keyword evidence="5" id="KW-1015">Disulfide bond</keyword>
<comment type="subcellular location">
    <subcellularLocation>
        <location evidence="1 7">Periplasm</location>
    </subcellularLocation>
</comment>
<evidence type="ECO:0000256" key="6">
    <source>
        <dbReference type="ARBA" id="ARBA00023284"/>
    </source>
</evidence>
<dbReference type="Pfam" id="PF13098">
    <property type="entry name" value="Thioredoxin_2"/>
    <property type="match status" value="1"/>
</dbReference>
<dbReference type="KEGG" id="psd:DSC_06745"/>
<proteinExistence type="inferred from homology"/>
<keyword evidence="4 7" id="KW-0574">Periplasm</keyword>
<dbReference type="EMBL" id="CP003093">
    <property type="protein sequence ID" value="AER56000.1"/>
    <property type="molecule type" value="Genomic_DNA"/>
</dbReference>
<dbReference type="InterPro" id="IPR009094">
    <property type="entry name" value="DiS-bond_isomerase_DsbC/G_N_sf"/>
</dbReference>
<dbReference type="AlphaFoldDB" id="G7USC8"/>
<dbReference type="CDD" id="cd03020">
    <property type="entry name" value="DsbA_DsbC_DsbG"/>
    <property type="match status" value="1"/>
</dbReference>
<dbReference type="Gene3D" id="3.40.30.10">
    <property type="entry name" value="Glutaredoxin"/>
    <property type="match status" value="1"/>
</dbReference>
<dbReference type="Pfam" id="PF10411">
    <property type="entry name" value="DsbC_N"/>
    <property type="match status" value="1"/>
</dbReference>
<dbReference type="GO" id="GO:0016853">
    <property type="term" value="F:isomerase activity"/>
    <property type="evidence" value="ECO:0007669"/>
    <property type="project" value="UniProtKB-KW"/>
</dbReference>
<feature type="region of interest" description="Disordered" evidence="8">
    <location>
        <begin position="1"/>
        <end position="26"/>
    </location>
</feature>
<reference evidence="11 12" key="1">
    <citation type="journal article" date="2012" name="J. Bacteriol.">
        <title>Complete Genome Sequence of the BTEX-Degrading Bacterium Pseudoxanthomonas spadix BD-a59.</title>
        <authorList>
            <person name="Lee S.H."/>
            <person name="Jin H.M."/>
            <person name="Lee H.J."/>
            <person name="Kim J.M."/>
            <person name="Jeon C.O."/>
        </authorList>
    </citation>
    <scope>NUCLEOTIDE SEQUENCE [LARGE SCALE GENOMIC DNA]</scope>
    <source>
        <strain evidence="11 12">BD-a59</strain>
    </source>
</reference>
<protein>
    <recommendedName>
        <fullName evidence="7">Thiol:disulfide interchange protein</fullName>
    </recommendedName>
</protein>
<feature type="compositionally biased region" description="Polar residues" evidence="8">
    <location>
        <begin position="1"/>
        <end position="10"/>
    </location>
</feature>
<gene>
    <name evidence="11" type="ordered locus">DSC_06745</name>
</gene>
<dbReference type="PANTHER" id="PTHR35272:SF4">
    <property type="entry name" value="THIOL:DISULFIDE INTERCHANGE PROTEIN DSBG"/>
    <property type="match status" value="1"/>
</dbReference>
<dbReference type="InterPro" id="IPR036249">
    <property type="entry name" value="Thioredoxin-like_sf"/>
</dbReference>
<dbReference type="InterPro" id="IPR033954">
    <property type="entry name" value="DiS-bond_Isoase_DsbC/G"/>
</dbReference>
<evidence type="ECO:0000256" key="7">
    <source>
        <dbReference type="RuleBase" id="RU364038"/>
    </source>
</evidence>
<dbReference type="NCBIfam" id="NF008657">
    <property type="entry name" value="PRK11657.1"/>
    <property type="match status" value="1"/>
</dbReference>
<dbReference type="GO" id="GO:0042597">
    <property type="term" value="C:periplasmic space"/>
    <property type="evidence" value="ECO:0007669"/>
    <property type="project" value="UniProtKB-SubCell"/>
</dbReference>
<sequence length="254" mass="26709">MGCANSTPGQADQGADAKPAASQQDQPAVIKALEQQGLEIQGRFDAPSGLRGYAGSAGGRPISVYLTSDGKYALVGTLIDAQGNDVGAEALRKLVSGPAGQKMWEQLEHSTVVVDGQADAARIVYTFTDPNCPYCNAFWRASRPWVESGKVQLRHVLVGIIKQDSPTKAAAILQASSPAQALTYNEEHHDQGGIKPAASVSPEVAKTLQQNLMLMTALGFQGTPAIVFKDAQGQVQTRSGMPQGADLENVLGPK</sequence>
<evidence type="ECO:0000256" key="8">
    <source>
        <dbReference type="SAM" id="MobiDB-lite"/>
    </source>
</evidence>
<comment type="function">
    <text evidence="7">Required for disulfide bond formation in some periplasmic proteins. Acts by transferring its disulfide bond to other proteins and is reduced in the process.</text>
</comment>
<accession>G7USC8</accession>
<evidence type="ECO:0000313" key="12">
    <source>
        <dbReference type="Proteomes" id="UP000005870"/>
    </source>
</evidence>
<feature type="domain" description="Thioredoxin-like fold" evidence="10">
    <location>
        <begin position="120"/>
        <end position="248"/>
    </location>
</feature>
<evidence type="ECO:0000259" key="10">
    <source>
        <dbReference type="Pfam" id="PF13098"/>
    </source>
</evidence>
<dbReference type="InterPro" id="IPR051470">
    <property type="entry name" value="Thiol:disulfide_interchange"/>
</dbReference>
<dbReference type="eggNOG" id="COG1651">
    <property type="taxonomic scope" value="Bacteria"/>
</dbReference>
<dbReference type="InterPro" id="IPR012336">
    <property type="entry name" value="Thioredoxin-like_fold"/>
</dbReference>
<name>G7USC8_PSEUP</name>
<evidence type="ECO:0000256" key="4">
    <source>
        <dbReference type="ARBA" id="ARBA00022764"/>
    </source>
</evidence>
<dbReference type="Proteomes" id="UP000005870">
    <property type="component" value="Chromosome"/>
</dbReference>
<keyword evidence="11" id="KW-0413">Isomerase</keyword>
<evidence type="ECO:0000259" key="9">
    <source>
        <dbReference type="Pfam" id="PF10411"/>
    </source>
</evidence>
<evidence type="ECO:0000256" key="1">
    <source>
        <dbReference type="ARBA" id="ARBA00004418"/>
    </source>
</evidence>
<keyword evidence="3 7" id="KW-0732">Signal</keyword>
<dbReference type="Gene3D" id="3.10.450.70">
    <property type="entry name" value="Disulphide bond isomerase, DsbC/G, N-terminal"/>
    <property type="match status" value="1"/>
</dbReference>
<dbReference type="SUPFAM" id="SSF54423">
    <property type="entry name" value="DsbC/DsbG N-terminal domain-like"/>
    <property type="match status" value="1"/>
</dbReference>
<evidence type="ECO:0000313" key="11">
    <source>
        <dbReference type="EMBL" id="AER56000.1"/>
    </source>
</evidence>
<evidence type="ECO:0000256" key="3">
    <source>
        <dbReference type="ARBA" id="ARBA00022729"/>
    </source>
</evidence>
<keyword evidence="12" id="KW-1185">Reference proteome</keyword>
<comment type="similarity">
    <text evidence="2 7">Belongs to the thioredoxin family. DsbC subfamily.</text>
</comment>
<dbReference type="PANTHER" id="PTHR35272">
    <property type="entry name" value="THIOL:DISULFIDE INTERCHANGE PROTEIN DSBC-RELATED"/>
    <property type="match status" value="1"/>
</dbReference>